<evidence type="ECO:0000313" key="8">
    <source>
        <dbReference type="EMBL" id="MDL9978563.1"/>
    </source>
</evidence>
<evidence type="ECO:0000256" key="2">
    <source>
        <dbReference type="ARBA" id="ARBA00022475"/>
    </source>
</evidence>
<feature type="transmembrane region" description="Helical" evidence="6">
    <location>
        <begin position="36"/>
        <end position="56"/>
    </location>
</feature>
<dbReference type="Pfam" id="PF04024">
    <property type="entry name" value="PspC"/>
    <property type="match status" value="1"/>
</dbReference>
<dbReference type="RefSeq" id="WP_286287090.1">
    <property type="nucleotide sequence ID" value="NZ_JASXSZ010000001.1"/>
</dbReference>
<protein>
    <submittedName>
        <fullName evidence="8">PspC domain-containing protein</fullName>
    </submittedName>
</protein>
<evidence type="ECO:0000313" key="9">
    <source>
        <dbReference type="Proteomes" id="UP001235064"/>
    </source>
</evidence>
<comment type="caution">
    <text evidence="8">The sequence shown here is derived from an EMBL/GenBank/DDBJ whole genome shotgun (WGS) entry which is preliminary data.</text>
</comment>
<keyword evidence="4 6" id="KW-1133">Transmembrane helix</keyword>
<dbReference type="InterPro" id="IPR052027">
    <property type="entry name" value="PspC"/>
</dbReference>
<keyword evidence="9" id="KW-1185">Reference proteome</keyword>
<evidence type="ECO:0000256" key="5">
    <source>
        <dbReference type="ARBA" id="ARBA00023136"/>
    </source>
</evidence>
<evidence type="ECO:0000256" key="4">
    <source>
        <dbReference type="ARBA" id="ARBA00022989"/>
    </source>
</evidence>
<gene>
    <name evidence="8" type="ORF">QSV35_04395</name>
</gene>
<keyword evidence="3 6" id="KW-0812">Transmembrane</keyword>
<evidence type="ECO:0000256" key="1">
    <source>
        <dbReference type="ARBA" id="ARBA00004162"/>
    </source>
</evidence>
<dbReference type="PANTHER" id="PTHR33885">
    <property type="entry name" value="PHAGE SHOCK PROTEIN C"/>
    <property type="match status" value="1"/>
</dbReference>
<sequence>MNNFVRPRDGRWIAGVCAAVAHRFGLSPLLVRVLTVIGVVFLGLSLWAYVILWILIPGEKAAVTS</sequence>
<evidence type="ECO:0000259" key="7">
    <source>
        <dbReference type="Pfam" id="PF04024"/>
    </source>
</evidence>
<accession>A0ABT7MVT0</accession>
<dbReference type="EMBL" id="JASXSZ010000001">
    <property type="protein sequence ID" value="MDL9978563.1"/>
    <property type="molecule type" value="Genomic_DNA"/>
</dbReference>
<reference evidence="8 9" key="1">
    <citation type="submission" date="2023-06" db="EMBL/GenBank/DDBJ databases">
        <title>Microbacterium sp. nov., isolated from a waste landfill.</title>
        <authorList>
            <person name="Wen W."/>
        </authorList>
    </citation>
    <scope>NUCLEOTIDE SEQUENCE [LARGE SCALE GENOMIC DNA]</scope>
    <source>
        <strain evidence="8 9">ASV49</strain>
    </source>
</reference>
<dbReference type="PANTHER" id="PTHR33885:SF3">
    <property type="entry name" value="PHAGE SHOCK PROTEIN C"/>
    <property type="match status" value="1"/>
</dbReference>
<comment type="subcellular location">
    <subcellularLocation>
        <location evidence="1">Cell membrane</location>
        <topology evidence="1">Single-pass membrane protein</topology>
    </subcellularLocation>
</comment>
<feature type="domain" description="Phage shock protein PspC N-terminal" evidence="7">
    <location>
        <begin position="3"/>
        <end position="58"/>
    </location>
</feature>
<keyword evidence="5 6" id="KW-0472">Membrane</keyword>
<evidence type="ECO:0000256" key="6">
    <source>
        <dbReference type="SAM" id="Phobius"/>
    </source>
</evidence>
<dbReference type="InterPro" id="IPR007168">
    <property type="entry name" value="Phageshock_PspC_N"/>
</dbReference>
<name>A0ABT7MVT0_9MICO</name>
<organism evidence="8 9">
    <name type="scientific">Microbacterium candidum</name>
    <dbReference type="NCBI Taxonomy" id="3041922"/>
    <lineage>
        <taxon>Bacteria</taxon>
        <taxon>Bacillati</taxon>
        <taxon>Actinomycetota</taxon>
        <taxon>Actinomycetes</taxon>
        <taxon>Micrococcales</taxon>
        <taxon>Microbacteriaceae</taxon>
        <taxon>Microbacterium</taxon>
    </lineage>
</organism>
<evidence type="ECO:0000256" key="3">
    <source>
        <dbReference type="ARBA" id="ARBA00022692"/>
    </source>
</evidence>
<dbReference type="Proteomes" id="UP001235064">
    <property type="component" value="Unassembled WGS sequence"/>
</dbReference>
<keyword evidence="2" id="KW-1003">Cell membrane</keyword>
<proteinExistence type="predicted"/>